<dbReference type="PROSITE" id="PS00675">
    <property type="entry name" value="SIGMA54_INTERACT_1"/>
    <property type="match status" value="1"/>
</dbReference>
<dbReference type="OrthoDB" id="9763792at2"/>
<evidence type="ECO:0000256" key="5">
    <source>
        <dbReference type="ARBA" id="ARBA00023015"/>
    </source>
</evidence>
<dbReference type="InterPro" id="IPR001789">
    <property type="entry name" value="Sig_transdc_resp-reg_receiver"/>
</dbReference>
<dbReference type="Pfam" id="PF25601">
    <property type="entry name" value="AAA_lid_14"/>
    <property type="match status" value="1"/>
</dbReference>
<dbReference type="InterPro" id="IPR009057">
    <property type="entry name" value="Homeodomain-like_sf"/>
</dbReference>
<dbReference type="InterPro" id="IPR002078">
    <property type="entry name" value="Sigma_54_int"/>
</dbReference>
<dbReference type="Gene3D" id="1.10.10.60">
    <property type="entry name" value="Homeodomain-like"/>
    <property type="match status" value="1"/>
</dbReference>
<keyword evidence="3" id="KW-0067">ATP-binding</keyword>
<dbReference type="FunFam" id="3.40.50.2300:FF:000018">
    <property type="entry name" value="DNA-binding transcriptional regulator NtrC"/>
    <property type="match status" value="1"/>
</dbReference>
<dbReference type="PROSITE" id="PS50110">
    <property type="entry name" value="RESPONSE_REGULATORY"/>
    <property type="match status" value="1"/>
</dbReference>
<sequence length="460" mass="52481">MPGKILAVDDEVDMLRLLERIIKTKTEYNVVTTSHPEEVVKLIKKEYFDLVLLDLRMPGLNGMELLKQIKAIEPDIGVIIITAYGTIESAVEAMKIGAYDFVTKPFRQEQLLLTIHRAMEVQKLKRENKILKAELNREKDADFIIGKSSYMQSVYRYILQVAKTTAPVIITGETGTGKELVARSIHKHSLRKGLFVAINCSAVPETLIESELFGHVKGSFSGAIQDKKGLVEEANEGTLFLDEIGDLSKLVQTKLLRFLQEGEFRLLGSTKIKKVNVRVIAASNKDLEELVKQGKFREDLFYRLNVIRIHLPPLRERREVIPILSHHFLEKYATLNNKHIRGFSKAAMKNLVARDWPGNIRELENIIERAVILCQGEYIELTDIEPLATLKSQPSFNEILSLPFKKAKKQVLLDFYHRYLNHILAQSGGNVSQAAQRCGIKRQYFYRLLKLAEINHKIPD</sequence>
<dbReference type="Gene3D" id="3.40.50.300">
    <property type="entry name" value="P-loop containing nucleotide triphosphate hydrolases"/>
    <property type="match status" value="1"/>
</dbReference>
<dbReference type="SMART" id="SM00448">
    <property type="entry name" value="REC"/>
    <property type="match status" value="1"/>
</dbReference>
<dbReference type="InterPro" id="IPR025662">
    <property type="entry name" value="Sigma_54_int_dom_ATP-bd_1"/>
</dbReference>
<dbReference type="GO" id="GO:0005524">
    <property type="term" value="F:ATP binding"/>
    <property type="evidence" value="ECO:0007669"/>
    <property type="project" value="UniProtKB-KW"/>
</dbReference>
<evidence type="ECO:0000313" key="11">
    <source>
        <dbReference type="EMBL" id="AMM41911.1"/>
    </source>
</evidence>
<dbReference type="PROSITE" id="PS00688">
    <property type="entry name" value="SIGMA54_INTERACT_3"/>
    <property type="match status" value="1"/>
</dbReference>
<dbReference type="SUPFAM" id="SSF52172">
    <property type="entry name" value="CheY-like"/>
    <property type="match status" value="1"/>
</dbReference>
<feature type="domain" description="Response regulatory" evidence="10">
    <location>
        <begin position="4"/>
        <end position="119"/>
    </location>
</feature>
<name>A0A7U4TIW9_DESA2</name>
<dbReference type="Pfam" id="PF00072">
    <property type="entry name" value="Response_reg"/>
    <property type="match status" value="1"/>
</dbReference>
<evidence type="ECO:0000256" key="4">
    <source>
        <dbReference type="ARBA" id="ARBA00023012"/>
    </source>
</evidence>
<dbReference type="SMART" id="SM00382">
    <property type="entry name" value="AAA"/>
    <property type="match status" value="1"/>
</dbReference>
<evidence type="ECO:0000256" key="1">
    <source>
        <dbReference type="ARBA" id="ARBA00022553"/>
    </source>
</evidence>
<evidence type="ECO:0000256" key="2">
    <source>
        <dbReference type="ARBA" id="ARBA00022741"/>
    </source>
</evidence>
<dbReference type="GO" id="GO:0000160">
    <property type="term" value="P:phosphorelay signal transduction system"/>
    <property type="evidence" value="ECO:0007669"/>
    <property type="project" value="UniProtKB-KW"/>
</dbReference>
<evidence type="ECO:0000256" key="7">
    <source>
        <dbReference type="ARBA" id="ARBA00023163"/>
    </source>
</evidence>
<dbReference type="FunFam" id="3.40.50.300:FF:000006">
    <property type="entry name" value="DNA-binding transcriptional regulator NtrC"/>
    <property type="match status" value="1"/>
</dbReference>
<keyword evidence="2" id="KW-0547">Nucleotide-binding</keyword>
<keyword evidence="1 8" id="KW-0597">Phosphoprotein</keyword>
<dbReference type="PROSITE" id="PS50045">
    <property type="entry name" value="SIGMA54_INTERACT_4"/>
    <property type="match status" value="1"/>
</dbReference>
<evidence type="ECO:0000256" key="3">
    <source>
        <dbReference type="ARBA" id="ARBA00022840"/>
    </source>
</evidence>
<dbReference type="InterPro" id="IPR011006">
    <property type="entry name" value="CheY-like_superfamily"/>
</dbReference>
<organism evidence="11 12">
    <name type="scientific">Desulfofervidus auxilii</name>
    <dbReference type="NCBI Taxonomy" id="1621989"/>
    <lineage>
        <taxon>Bacteria</taxon>
        <taxon>Pseudomonadati</taxon>
        <taxon>Thermodesulfobacteriota</taxon>
        <taxon>Candidatus Desulfofervidia</taxon>
        <taxon>Candidatus Desulfofervidales</taxon>
        <taxon>Candidatus Desulfofervidaceae</taxon>
        <taxon>Candidatus Desulfofervidus</taxon>
    </lineage>
</organism>
<evidence type="ECO:0000256" key="8">
    <source>
        <dbReference type="PROSITE-ProRule" id="PRU00169"/>
    </source>
</evidence>
<keyword evidence="4" id="KW-0902">Two-component regulatory system</keyword>
<dbReference type="PROSITE" id="PS00676">
    <property type="entry name" value="SIGMA54_INTERACT_2"/>
    <property type="match status" value="1"/>
</dbReference>
<dbReference type="PANTHER" id="PTHR32071">
    <property type="entry name" value="TRANSCRIPTIONAL REGULATORY PROTEIN"/>
    <property type="match status" value="1"/>
</dbReference>
<gene>
    <name evidence="11" type="ORF">HS1_002125</name>
</gene>
<dbReference type="EMBL" id="CP013015">
    <property type="protein sequence ID" value="AMM41911.1"/>
    <property type="molecule type" value="Genomic_DNA"/>
</dbReference>
<dbReference type="InterPro" id="IPR025943">
    <property type="entry name" value="Sigma_54_int_dom_ATP-bd_2"/>
</dbReference>
<feature type="modified residue" description="4-aspartylphosphate" evidence="8">
    <location>
        <position position="54"/>
    </location>
</feature>
<dbReference type="Gene3D" id="1.10.8.60">
    <property type="match status" value="1"/>
</dbReference>
<dbReference type="KEGG" id="daw:HS1_002125"/>
<dbReference type="InterPro" id="IPR025944">
    <property type="entry name" value="Sigma_54_int_dom_CS"/>
</dbReference>
<dbReference type="SUPFAM" id="SSF52540">
    <property type="entry name" value="P-loop containing nucleoside triphosphate hydrolases"/>
    <property type="match status" value="1"/>
</dbReference>
<reference evidence="11 12" key="1">
    <citation type="submission" date="2015-10" db="EMBL/GenBank/DDBJ databases">
        <title>Candidatus Desulfofervidus auxilii, a hydrogenotrophic sulfate-reducing bacterium involved in the thermophilic anaerobic oxidation of methane.</title>
        <authorList>
            <person name="Krukenberg V."/>
            <person name="Richter M."/>
            <person name="Wegener G."/>
        </authorList>
    </citation>
    <scope>NUCLEOTIDE SEQUENCE [LARGE SCALE GENOMIC DNA]</scope>
    <source>
        <strain evidence="11 12">HS1</strain>
    </source>
</reference>
<dbReference type="SUPFAM" id="SSF46689">
    <property type="entry name" value="Homeodomain-like"/>
    <property type="match status" value="1"/>
</dbReference>
<evidence type="ECO:0000259" key="9">
    <source>
        <dbReference type="PROSITE" id="PS50045"/>
    </source>
</evidence>
<dbReference type="CDD" id="cd00009">
    <property type="entry name" value="AAA"/>
    <property type="match status" value="1"/>
</dbReference>
<proteinExistence type="predicted"/>
<evidence type="ECO:0000256" key="6">
    <source>
        <dbReference type="ARBA" id="ARBA00023125"/>
    </source>
</evidence>
<keyword evidence="5" id="KW-0805">Transcription regulation</keyword>
<dbReference type="InterPro" id="IPR027417">
    <property type="entry name" value="P-loop_NTPase"/>
</dbReference>
<dbReference type="InterPro" id="IPR003593">
    <property type="entry name" value="AAA+_ATPase"/>
</dbReference>
<evidence type="ECO:0000259" key="10">
    <source>
        <dbReference type="PROSITE" id="PS50110"/>
    </source>
</evidence>
<dbReference type="Proteomes" id="UP000070560">
    <property type="component" value="Chromosome"/>
</dbReference>
<dbReference type="InterPro" id="IPR058031">
    <property type="entry name" value="AAA_lid_NorR"/>
</dbReference>
<dbReference type="RefSeq" id="WP_066065154.1">
    <property type="nucleotide sequence ID" value="NZ_CP013015.1"/>
</dbReference>
<dbReference type="AlphaFoldDB" id="A0A7U4TIW9"/>
<dbReference type="Gene3D" id="3.40.50.2300">
    <property type="match status" value="1"/>
</dbReference>
<dbReference type="GO" id="GO:0003677">
    <property type="term" value="F:DNA binding"/>
    <property type="evidence" value="ECO:0007669"/>
    <property type="project" value="UniProtKB-KW"/>
</dbReference>
<dbReference type="GO" id="GO:0006355">
    <property type="term" value="P:regulation of DNA-templated transcription"/>
    <property type="evidence" value="ECO:0007669"/>
    <property type="project" value="InterPro"/>
</dbReference>
<keyword evidence="7" id="KW-0804">Transcription</keyword>
<feature type="domain" description="Sigma-54 factor interaction" evidence="9">
    <location>
        <begin position="144"/>
        <end position="372"/>
    </location>
</feature>
<dbReference type="Pfam" id="PF00158">
    <property type="entry name" value="Sigma54_activat"/>
    <property type="match status" value="1"/>
</dbReference>
<accession>A0A7U4TIW9</accession>
<protein>
    <submittedName>
        <fullName evidence="11">Chemotaxis protein CheY</fullName>
    </submittedName>
</protein>
<evidence type="ECO:0000313" key="12">
    <source>
        <dbReference type="Proteomes" id="UP000070560"/>
    </source>
</evidence>
<keyword evidence="6" id="KW-0238">DNA-binding</keyword>
<keyword evidence="12" id="KW-1185">Reference proteome</keyword>